<evidence type="ECO:0000313" key="12">
    <source>
        <dbReference type="Proteomes" id="UP000518887"/>
    </source>
</evidence>
<evidence type="ECO:0000256" key="9">
    <source>
        <dbReference type="RuleBase" id="RU004386"/>
    </source>
</evidence>
<keyword evidence="12" id="KW-1185">Reference proteome</keyword>
<evidence type="ECO:0000256" key="3">
    <source>
        <dbReference type="ARBA" id="ARBA00022438"/>
    </source>
</evidence>
<dbReference type="EC" id="3.4.11.-" evidence="10"/>
<comment type="cofactor">
    <cofactor evidence="1 10">
        <name>Zn(2+)</name>
        <dbReference type="ChEBI" id="CHEBI:29105"/>
    </cofactor>
</comment>
<comment type="similarity">
    <text evidence="2 9">Belongs to the peptidase M18 family.</text>
</comment>
<dbReference type="GO" id="GO:0008270">
    <property type="term" value="F:zinc ion binding"/>
    <property type="evidence" value="ECO:0007669"/>
    <property type="project" value="InterPro"/>
</dbReference>
<dbReference type="Gene3D" id="3.40.630.10">
    <property type="entry name" value="Zn peptidases"/>
    <property type="match status" value="1"/>
</dbReference>
<keyword evidence="5 9" id="KW-0479">Metal-binding</keyword>
<dbReference type="PANTHER" id="PTHR28570">
    <property type="entry name" value="ASPARTYL AMINOPEPTIDASE"/>
    <property type="match status" value="1"/>
</dbReference>
<evidence type="ECO:0000256" key="5">
    <source>
        <dbReference type="ARBA" id="ARBA00022723"/>
    </source>
</evidence>
<evidence type="ECO:0000256" key="10">
    <source>
        <dbReference type="RuleBase" id="RU004387"/>
    </source>
</evidence>
<dbReference type="GO" id="GO:0006508">
    <property type="term" value="P:proteolysis"/>
    <property type="evidence" value="ECO:0007669"/>
    <property type="project" value="UniProtKB-KW"/>
</dbReference>
<protein>
    <recommendedName>
        <fullName evidence="10">M18 family aminopeptidase</fullName>
        <ecNumber evidence="10">3.4.11.-</ecNumber>
    </recommendedName>
</protein>
<organism evidence="11 12">
    <name type="scientific">Treponema ruminis</name>
    <dbReference type="NCBI Taxonomy" id="744515"/>
    <lineage>
        <taxon>Bacteria</taxon>
        <taxon>Pseudomonadati</taxon>
        <taxon>Spirochaetota</taxon>
        <taxon>Spirochaetia</taxon>
        <taxon>Spirochaetales</taxon>
        <taxon>Treponemataceae</taxon>
        <taxon>Treponema</taxon>
    </lineage>
</organism>
<sequence>MKKADETVNGLFDFIKRSPTSFHAVANVSGILREQGFTELSEGEPWKIAPGGKYFVCRNSSALISFILPDSVNGGTAFMLTASHSDSPSFKIKENPERKDAGCVKLNVEKYGGMLIQPWFDRPLSVAGRIVYKDGDKGIKEKLVSIDRDLLVIPNLAIHMNREANEGHKIDVQKEIEPVLSLSEKASLLSIISEQAEVPKEDILSSDLFLYARTEPTRWGAEKEFISAPRLDDLECAWTCLQGFVSAENPSAIPLYCLFDNEEVGSSTRQGADSTFLSDTLERISEKLGWSGEEYKIALSKSFMLSADNAHAVHPNFSESADPVNRPTLNGGIVIKYNAAQKYTSDAVTSGFFKLVCQKAGVPFQIFTNNSNIAGGSTLGNISQNHVSVPCVDIGLAQWAMHSPYESAGAEDVESMIKAVKCFYGERFKKE</sequence>
<dbReference type="CDD" id="cd05658">
    <property type="entry name" value="M18_DAP"/>
    <property type="match status" value="1"/>
</dbReference>
<dbReference type="Gene3D" id="2.30.250.10">
    <property type="entry name" value="Aminopeptidase i, Domain 2"/>
    <property type="match status" value="1"/>
</dbReference>
<dbReference type="InterPro" id="IPR001948">
    <property type="entry name" value="Peptidase_M18"/>
</dbReference>
<dbReference type="Pfam" id="PF02127">
    <property type="entry name" value="Peptidase_M18"/>
    <property type="match status" value="1"/>
</dbReference>
<gene>
    <name evidence="11" type="ORF">HNP76_000073</name>
</gene>
<name>A0A7W8LKT2_9SPIR</name>
<evidence type="ECO:0000313" key="11">
    <source>
        <dbReference type="EMBL" id="MBB5224733.1"/>
    </source>
</evidence>
<accession>A0A7W8LKT2</accession>
<dbReference type="GO" id="GO:0005737">
    <property type="term" value="C:cytoplasm"/>
    <property type="evidence" value="ECO:0007669"/>
    <property type="project" value="UniProtKB-ARBA"/>
</dbReference>
<keyword evidence="3 9" id="KW-0031">Aminopeptidase</keyword>
<dbReference type="InterPro" id="IPR023358">
    <property type="entry name" value="Peptidase_M18_dom2"/>
</dbReference>
<dbReference type="RefSeq" id="WP_184656338.1">
    <property type="nucleotide sequence ID" value="NZ_JACHFQ010000001.1"/>
</dbReference>
<dbReference type="AlphaFoldDB" id="A0A7W8LKT2"/>
<reference evidence="11 12" key="1">
    <citation type="submission" date="2020-08" db="EMBL/GenBank/DDBJ databases">
        <title>Genomic Encyclopedia of Type Strains, Phase IV (KMG-IV): sequencing the most valuable type-strain genomes for metagenomic binning, comparative biology and taxonomic classification.</title>
        <authorList>
            <person name="Goeker M."/>
        </authorList>
    </citation>
    <scope>NUCLEOTIDE SEQUENCE [LARGE SCALE GENOMIC DNA]</scope>
    <source>
        <strain evidence="11 12">DSM 103462</strain>
    </source>
</reference>
<dbReference type="NCBIfam" id="NF002759">
    <property type="entry name" value="PRK02813.1"/>
    <property type="match status" value="1"/>
</dbReference>
<evidence type="ECO:0000256" key="8">
    <source>
        <dbReference type="ARBA" id="ARBA00023049"/>
    </source>
</evidence>
<comment type="caution">
    <text evidence="11">The sequence shown here is derived from an EMBL/GenBank/DDBJ whole genome shotgun (WGS) entry which is preliminary data.</text>
</comment>
<keyword evidence="8 9" id="KW-0482">Metalloprotease</keyword>
<dbReference type="EMBL" id="JACHFQ010000001">
    <property type="protein sequence ID" value="MBB5224733.1"/>
    <property type="molecule type" value="Genomic_DNA"/>
</dbReference>
<dbReference type="PRINTS" id="PR00932">
    <property type="entry name" value="AMINO1PTASE"/>
</dbReference>
<keyword evidence="4 9" id="KW-0645">Protease</keyword>
<evidence type="ECO:0000256" key="6">
    <source>
        <dbReference type="ARBA" id="ARBA00022801"/>
    </source>
</evidence>
<evidence type="ECO:0000256" key="2">
    <source>
        <dbReference type="ARBA" id="ARBA00008290"/>
    </source>
</evidence>
<keyword evidence="7 9" id="KW-0862">Zinc</keyword>
<evidence type="ECO:0000256" key="4">
    <source>
        <dbReference type="ARBA" id="ARBA00022670"/>
    </source>
</evidence>
<dbReference type="PANTHER" id="PTHR28570:SF3">
    <property type="entry name" value="ASPARTYL AMINOPEPTIDASE"/>
    <property type="match status" value="1"/>
</dbReference>
<dbReference type="GO" id="GO:0004177">
    <property type="term" value="F:aminopeptidase activity"/>
    <property type="evidence" value="ECO:0007669"/>
    <property type="project" value="UniProtKB-KW"/>
</dbReference>
<dbReference type="Proteomes" id="UP000518887">
    <property type="component" value="Unassembled WGS sequence"/>
</dbReference>
<dbReference type="SUPFAM" id="SSF53187">
    <property type="entry name" value="Zn-dependent exopeptidases"/>
    <property type="match status" value="1"/>
</dbReference>
<dbReference type="GO" id="GO:0008237">
    <property type="term" value="F:metallopeptidase activity"/>
    <property type="evidence" value="ECO:0007669"/>
    <property type="project" value="UniProtKB-KW"/>
</dbReference>
<dbReference type="SUPFAM" id="SSF101821">
    <property type="entry name" value="Aminopeptidase/glucanase lid domain"/>
    <property type="match status" value="1"/>
</dbReference>
<keyword evidence="6 9" id="KW-0378">Hydrolase</keyword>
<evidence type="ECO:0000256" key="1">
    <source>
        <dbReference type="ARBA" id="ARBA00001947"/>
    </source>
</evidence>
<evidence type="ECO:0000256" key="7">
    <source>
        <dbReference type="ARBA" id="ARBA00022833"/>
    </source>
</evidence>
<proteinExistence type="inferred from homology"/>